<keyword evidence="1" id="KW-0472">Membrane</keyword>
<reference evidence="2" key="2">
    <citation type="submission" date="2020-09" db="EMBL/GenBank/DDBJ databases">
        <authorList>
            <person name="Sun Q."/>
            <person name="Zhou Y."/>
        </authorList>
    </citation>
    <scope>NUCLEOTIDE SEQUENCE</scope>
    <source>
        <strain evidence="2">CGMCC 1.15152</strain>
    </source>
</reference>
<organism evidence="2 3">
    <name type="scientific">Microbacterium faecale</name>
    <dbReference type="NCBI Taxonomy" id="1804630"/>
    <lineage>
        <taxon>Bacteria</taxon>
        <taxon>Bacillati</taxon>
        <taxon>Actinomycetota</taxon>
        <taxon>Actinomycetes</taxon>
        <taxon>Micrococcales</taxon>
        <taxon>Microbacteriaceae</taxon>
        <taxon>Microbacterium</taxon>
    </lineage>
</organism>
<protein>
    <submittedName>
        <fullName evidence="2">Uncharacterized protein</fullName>
    </submittedName>
</protein>
<keyword evidence="1" id="KW-1133">Transmembrane helix</keyword>
<dbReference type="Proteomes" id="UP000633205">
    <property type="component" value="Unassembled WGS sequence"/>
</dbReference>
<feature type="transmembrane region" description="Helical" evidence="1">
    <location>
        <begin position="77"/>
        <end position="95"/>
    </location>
</feature>
<accession>A0A916YH49</accession>
<proteinExistence type="predicted"/>
<dbReference type="AlphaFoldDB" id="A0A916YH49"/>
<gene>
    <name evidence="2" type="ORF">GCM10010915_27040</name>
</gene>
<evidence type="ECO:0000256" key="1">
    <source>
        <dbReference type="SAM" id="Phobius"/>
    </source>
</evidence>
<keyword evidence="3" id="KW-1185">Reference proteome</keyword>
<name>A0A916YH49_9MICO</name>
<dbReference type="EMBL" id="BMHO01000002">
    <property type="protein sequence ID" value="GGD44404.1"/>
    <property type="molecule type" value="Genomic_DNA"/>
</dbReference>
<evidence type="ECO:0000313" key="3">
    <source>
        <dbReference type="Proteomes" id="UP000633205"/>
    </source>
</evidence>
<reference evidence="2" key="1">
    <citation type="journal article" date="2014" name="Int. J. Syst. Evol. Microbiol.">
        <title>Complete genome sequence of Corynebacterium casei LMG S-19264T (=DSM 44701T), isolated from a smear-ripened cheese.</title>
        <authorList>
            <consortium name="US DOE Joint Genome Institute (JGI-PGF)"/>
            <person name="Walter F."/>
            <person name="Albersmeier A."/>
            <person name="Kalinowski J."/>
            <person name="Ruckert C."/>
        </authorList>
    </citation>
    <scope>NUCLEOTIDE SEQUENCE</scope>
    <source>
        <strain evidence="2">CGMCC 1.15152</strain>
    </source>
</reference>
<feature type="transmembrane region" description="Helical" evidence="1">
    <location>
        <begin position="148"/>
        <end position="173"/>
    </location>
</feature>
<comment type="caution">
    <text evidence="2">The sequence shown here is derived from an EMBL/GenBank/DDBJ whole genome shotgun (WGS) entry which is preliminary data.</text>
</comment>
<feature type="transmembrane region" description="Helical" evidence="1">
    <location>
        <begin position="185"/>
        <end position="205"/>
    </location>
</feature>
<feature type="transmembrane region" description="Helical" evidence="1">
    <location>
        <begin position="20"/>
        <end position="44"/>
    </location>
</feature>
<keyword evidence="1" id="KW-0812">Transmembrane</keyword>
<feature type="transmembrane region" description="Helical" evidence="1">
    <location>
        <begin position="51"/>
        <end position="71"/>
    </location>
</feature>
<evidence type="ECO:0000313" key="2">
    <source>
        <dbReference type="EMBL" id="GGD44404.1"/>
    </source>
</evidence>
<sequence length="208" mass="21239">MPPLRLTEVRDRLSAMFLPGSLTGVILGSALVAAFIATLIIILVTRSRPRTAALLAAAILIVTSLVAAAMVPAAAPLALTIPLALLGVAVALLGGDPAARRVLALASNSMVREGPNGGILLRTPAATIEPAPEVMRGGVTIGYLERTAVVLAIIVGYPEAIAVVVAIKGIARFTELGTPEARERFIIGTLASLGWACVVAATVHLSMG</sequence>